<dbReference type="RefSeq" id="WP_131302419.1">
    <property type="nucleotide sequence ID" value="NZ_JBHLST010000116.1"/>
</dbReference>
<organism evidence="2 3">
    <name type="scientific">Azotobacter chroococcum</name>
    <dbReference type="NCBI Taxonomy" id="353"/>
    <lineage>
        <taxon>Bacteria</taxon>
        <taxon>Pseudomonadati</taxon>
        <taxon>Pseudomonadota</taxon>
        <taxon>Gammaproteobacteria</taxon>
        <taxon>Pseudomonadales</taxon>
        <taxon>Pseudomonadaceae</taxon>
        <taxon>Azotobacter</taxon>
    </lineage>
</organism>
<dbReference type="EMBL" id="SMMU01000007">
    <property type="protein sequence ID" value="TCL32516.1"/>
    <property type="molecule type" value="Genomic_DNA"/>
</dbReference>
<evidence type="ECO:0000313" key="2">
    <source>
        <dbReference type="EMBL" id="TCL32516.1"/>
    </source>
</evidence>
<sequence>MKKKFRSKWFRVAVEGATTDGRQIERSWIEEMASTYDRAKYGARIWMEHYRSALPDSPFRAYGDVLAVKAEEVDIDGQKRLALFAQIEPTDDLVNMVNKLKQKIFTSIEVLEKFAGTGKAYLMGLAVTDSPASIGTEMLAFAQQNPDASPLKSRKSNADSLFTAATEAVLEFEEVEDKPGVGAALFARVEALLKGKQAKDDGEFSQIGQAVEAIAEHVKEQAEAFAAEQRTTAELTTKVQQLSADLAALTTSLGNTQDHSQQQRPPATGGNGQILADF</sequence>
<dbReference type="InterPro" id="IPR009228">
    <property type="entry name" value="Capsid_scaffold_GpO"/>
</dbReference>
<feature type="compositionally biased region" description="Polar residues" evidence="1">
    <location>
        <begin position="254"/>
        <end position="265"/>
    </location>
</feature>
<feature type="region of interest" description="Disordered" evidence="1">
    <location>
        <begin position="254"/>
        <end position="278"/>
    </location>
</feature>
<dbReference type="Pfam" id="PF05929">
    <property type="entry name" value="Phage_GPO"/>
    <property type="match status" value="1"/>
</dbReference>
<evidence type="ECO:0000256" key="1">
    <source>
        <dbReference type="SAM" id="MobiDB-lite"/>
    </source>
</evidence>
<gene>
    <name evidence="2" type="ORF">EV691_10742</name>
</gene>
<dbReference type="Proteomes" id="UP000295169">
    <property type="component" value="Unassembled WGS sequence"/>
</dbReference>
<proteinExistence type="predicted"/>
<name>A0A4R1PXF3_9GAMM</name>
<accession>A0A4R1PXF3</accession>
<comment type="caution">
    <text evidence="2">The sequence shown here is derived from an EMBL/GenBank/DDBJ whole genome shotgun (WGS) entry which is preliminary data.</text>
</comment>
<protein>
    <submittedName>
        <fullName evidence="2">Capsid scaffolding serine peptidase GPO</fullName>
    </submittedName>
</protein>
<dbReference type="AlphaFoldDB" id="A0A4R1PXF3"/>
<evidence type="ECO:0000313" key="3">
    <source>
        <dbReference type="Proteomes" id="UP000295169"/>
    </source>
</evidence>
<reference evidence="2 3" key="1">
    <citation type="submission" date="2019-03" db="EMBL/GenBank/DDBJ databases">
        <title>Genomic Encyclopedia of Type Strains, Phase IV (KMG-IV): sequencing the most valuable type-strain genomes for metagenomic binning, comparative biology and taxonomic classification.</title>
        <authorList>
            <person name="Goeker M."/>
        </authorList>
    </citation>
    <scope>NUCLEOTIDE SEQUENCE [LARGE SCALE GENOMIC DNA]</scope>
    <source>
        <strain evidence="2 3">DSM 2286</strain>
    </source>
</reference>